<evidence type="ECO:0000313" key="1">
    <source>
        <dbReference type="EMBL" id="CDM31466.1"/>
    </source>
</evidence>
<sequence length="62" mass="6854">MWLQPGDHIRSHCPLPLLCACACRSPSLALELQDSLDLTSWGGSVWYIQSLIADLLLFVVSI</sequence>
<dbReference type="Proteomes" id="UP000030686">
    <property type="component" value="Unassembled WGS sequence"/>
</dbReference>
<evidence type="ECO:0000313" key="2">
    <source>
        <dbReference type="Proteomes" id="UP000030686"/>
    </source>
</evidence>
<reference evidence="1" key="1">
    <citation type="journal article" date="2014" name="Nat. Commun.">
        <title>Multiple recent horizontal transfers of a large genomic region in cheese making fungi.</title>
        <authorList>
            <person name="Cheeseman K."/>
            <person name="Ropars J."/>
            <person name="Renault P."/>
            <person name="Dupont J."/>
            <person name="Gouzy J."/>
            <person name="Branca A."/>
            <person name="Abraham A.L."/>
            <person name="Ceppi M."/>
            <person name="Conseiller E."/>
            <person name="Debuchy R."/>
            <person name="Malagnac F."/>
            <person name="Goarin A."/>
            <person name="Silar P."/>
            <person name="Lacoste S."/>
            <person name="Sallet E."/>
            <person name="Bensimon A."/>
            <person name="Giraud T."/>
            <person name="Brygoo Y."/>
        </authorList>
    </citation>
    <scope>NUCLEOTIDE SEQUENCE [LARGE SCALE GENOMIC DNA]</scope>
    <source>
        <strain evidence="1">FM164</strain>
    </source>
</reference>
<dbReference type="EMBL" id="HG792016">
    <property type="protein sequence ID" value="CDM31466.1"/>
    <property type="molecule type" value="Genomic_DNA"/>
</dbReference>
<protein>
    <submittedName>
        <fullName evidence="1">Genomic scaffold, ProqFM164S02</fullName>
    </submittedName>
</protein>
<name>W6Q636_PENRF</name>
<gene>
    <name evidence="1" type="ORF">PROQFM164_S02g001616</name>
</gene>
<proteinExistence type="predicted"/>
<keyword evidence="2" id="KW-1185">Reference proteome</keyword>
<accession>W6Q636</accession>
<organism evidence="1 2">
    <name type="scientific">Penicillium roqueforti (strain FM164)</name>
    <dbReference type="NCBI Taxonomy" id="1365484"/>
    <lineage>
        <taxon>Eukaryota</taxon>
        <taxon>Fungi</taxon>
        <taxon>Dikarya</taxon>
        <taxon>Ascomycota</taxon>
        <taxon>Pezizomycotina</taxon>
        <taxon>Eurotiomycetes</taxon>
        <taxon>Eurotiomycetidae</taxon>
        <taxon>Eurotiales</taxon>
        <taxon>Aspergillaceae</taxon>
        <taxon>Penicillium</taxon>
    </lineage>
</organism>
<dbReference type="AlphaFoldDB" id="W6Q636"/>